<protein>
    <submittedName>
        <fullName evidence="2">TIGR03617 family F420-dependent LLM class oxidoreductase</fullName>
        <ecNumber evidence="2">1.-.-.-</ecNumber>
    </submittedName>
</protein>
<feature type="domain" description="Luciferase-like" evidence="1">
    <location>
        <begin position="18"/>
        <end position="303"/>
    </location>
</feature>
<dbReference type="EMBL" id="JABMOJ010000050">
    <property type="protein sequence ID" value="NQV63976.1"/>
    <property type="molecule type" value="Genomic_DNA"/>
</dbReference>
<dbReference type="SUPFAM" id="SSF51679">
    <property type="entry name" value="Bacterial luciferase-like"/>
    <property type="match status" value="1"/>
</dbReference>
<evidence type="ECO:0000313" key="2">
    <source>
        <dbReference type="EMBL" id="NQV63976.1"/>
    </source>
</evidence>
<dbReference type="InterPro" id="IPR036661">
    <property type="entry name" value="Luciferase-like_sf"/>
</dbReference>
<dbReference type="NCBIfam" id="TIGR03617">
    <property type="entry name" value="F420_MSMEG_2256"/>
    <property type="match status" value="1"/>
</dbReference>
<comment type="caution">
    <text evidence="2">The sequence shown here is derived from an EMBL/GenBank/DDBJ whole genome shotgun (WGS) entry which is preliminary data.</text>
</comment>
<accession>A0A973A8P3</accession>
<dbReference type="InterPro" id="IPR011251">
    <property type="entry name" value="Luciferase-like_dom"/>
</dbReference>
<dbReference type="PANTHER" id="PTHR43244">
    <property type="match status" value="1"/>
</dbReference>
<keyword evidence="2" id="KW-0560">Oxidoreductase</keyword>
<dbReference type="CDD" id="cd01097">
    <property type="entry name" value="Tetrahydromethanopterin_reductase"/>
    <property type="match status" value="1"/>
</dbReference>
<sequence length="334" mass="37227">MKVDASINGKLRGVAVETQRLEAMGYDGVRVAELNHDPFLALTLAAEHSQSVDLVTSVAVAFSRNPMTMAMLAHDLNAFSGGRLVLGLGSQVKPHIERRFSMPWHKAAQQMREFIEAMHAIYDCWYEGRRLDFVSEFYTHNLMPSTFIPEDLQAGRPRINLSATGPLMTRVAAEVADGMIMHPFSSEKYIREVTLPAIEEGLRRSGRTLDEFELDYAPIIATGVDEASIQRAIDVARDRIAFYGSTEAYRPVLEVHGWGDLQMELNQLNKRRQPAEMAALISDEILHTIAIVGTPTEVIDAMKSRLGGIIKRTGFQVPSMADDEQTELIARLKS</sequence>
<name>A0A973A8P3_9GAMM</name>
<dbReference type="GO" id="GO:0016705">
    <property type="term" value="F:oxidoreductase activity, acting on paired donors, with incorporation or reduction of molecular oxygen"/>
    <property type="evidence" value="ECO:0007669"/>
    <property type="project" value="InterPro"/>
</dbReference>
<dbReference type="AlphaFoldDB" id="A0A973A8P3"/>
<evidence type="ECO:0000259" key="1">
    <source>
        <dbReference type="Pfam" id="PF00296"/>
    </source>
</evidence>
<dbReference type="PANTHER" id="PTHR43244:SF2">
    <property type="entry name" value="CONSERVED HYPOTHETICAL ALANINE AND PROLINE-RICH PROTEIN"/>
    <property type="match status" value="1"/>
</dbReference>
<dbReference type="EC" id="1.-.-.-" evidence="2"/>
<proteinExistence type="predicted"/>
<dbReference type="Pfam" id="PF00296">
    <property type="entry name" value="Bac_luciferase"/>
    <property type="match status" value="1"/>
</dbReference>
<reference evidence="2" key="1">
    <citation type="submission" date="2020-05" db="EMBL/GenBank/DDBJ databases">
        <title>Sulfur intermediates as new biogeochemical hubs in an aquatic model microbial ecosystem.</title>
        <authorList>
            <person name="Vigneron A."/>
        </authorList>
    </citation>
    <scope>NUCLEOTIDE SEQUENCE</scope>
    <source>
        <strain evidence="2">Bin.250</strain>
    </source>
</reference>
<organism evidence="2 3">
    <name type="scientific">SAR86 cluster bacterium</name>
    <dbReference type="NCBI Taxonomy" id="2030880"/>
    <lineage>
        <taxon>Bacteria</taxon>
        <taxon>Pseudomonadati</taxon>
        <taxon>Pseudomonadota</taxon>
        <taxon>Gammaproteobacteria</taxon>
        <taxon>SAR86 cluster</taxon>
    </lineage>
</organism>
<evidence type="ECO:0000313" key="3">
    <source>
        <dbReference type="Proteomes" id="UP000754644"/>
    </source>
</evidence>
<dbReference type="Gene3D" id="3.20.20.30">
    <property type="entry name" value="Luciferase-like domain"/>
    <property type="match status" value="1"/>
</dbReference>
<gene>
    <name evidence="2" type="ORF">HQ497_01305</name>
</gene>
<dbReference type="InterPro" id="IPR019919">
    <property type="entry name" value="Lucif-like_OxRdtase_MSMEG_2256"/>
</dbReference>
<dbReference type="InterPro" id="IPR050564">
    <property type="entry name" value="F420-G6PD/mer"/>
</dbReference>
<dbReference type="Proteomes" id="UP000754644">
    <property type="component" value="Unassembled WGS sequence"/>
</dbReference>